<dbReference type="InterPro" id="IPR023296">
    <property type="entry name" value="Glyco_hydro_beta-prop_sf"/>
</dbReference>
<accession>A0A6V6Z5B8</accession>
<dbReference type="AlphaFoldDB" id="A0A6V6Z5B8"/>
<evidence type="ECO:0000313" key="2">
    <source>
        <dbReference type="Proteomes" id="UP000530060"/>
    </source>
</evidence>
<proteinExistence type="predicted"/>
<sequence length="45" mass="5034">MASTGHNETPVILKKDVIYYMITSGCTGWEPNEARSFKSNSIWGL</sequence>
<dbReference type="SUPFAM" id="SSF75005">
    <property type="entry name" value="Arabinanase/levansucrase/invertase"/>
    <property type="match status" value="1"/>
</dbReference>
<name>A0A6V6Z5B8_9FLAO</name>
<comment type="caution">
    <text evidence="1">The sequence shown here is derived from an EMBL/GenBank/DDBJ whole genome shotgun (WGS) entry which is preliminary data.</text>
</comment>
<gene>
    <name evidence="1" type="ORF">FLAT13_03487</name>
</gene>
<evidence type="ECO:0000313" key="1">
    <source>
        <dbReference type="EMBL" id="CAD0006769.1"/>
    </source>
</evidence>
<dbReference type="Gene3D" id="2.115.10.20">
    <property type="entry name" value="Glycosyl hydrolase domain, family 43"/>
    <property type="match status" value="1"/>
</dbReference>
<organism evidence="1 2">
    <name type="scientific">Flavobacterium salmonis</name>
    <dbReference type="NCBI Taxonomy" id="2654844"/>
    <lineage>
        <taxon>Bacteria</taxon>
        <taxon>Pseudomonadati</taxon>
        <taxon>Bacteroidota</taxon>
        <taxon>Flavobacteriia</taxon>
        <taxon>Flavobacteriales</taxon>
        <taxon>Flavobacteriaceae</taxon>
        <taxon>Flavobacterium</taxon>
    </lineage>
</organism>
<dbReference type="Proteomes" id="UP000530060">
    <property type="component" value="Unassembled WGS sequence"/>
</dbReference>
<dbReference type="EMBL" id="CAIJDP010000079">
    <property type="protein sequence ID" value="CAD0006769.1"/>
    <property type="molecule type" value="Genomic_DNA"/>
</dbReference>
<keyword evidence="2" id="KW-1185">Reference proteome</keyword>
<protein>
    <recommendedName>
        <fullName evidence="3">Glycosyl hydrolases family 43</fullName>
    </recommendedName>
</protein>
<reference evidence="1 2" key="1">
    <citation type="submission" date="2020-06" db="EMBL/GenBank/DDBJ databases">
        <authorList>
            <person name="Criscuolo A."/>
        </authorList>
    </citation>
    <scope>NUCLEOTIDE SEQUENCE [LARGE SCALE GENOMIC DNA]</scope>
    <source>
        <strain evidence="2">CIP 111411</strain>
    </source>
</reference>
<evidence type="ECO:0008006" key="3">
    <source>
        <dbReference type="Google" id="ProtNLM"/>
    </source>
</evidence>